<dbReference type="PANTHER" id="PTHR46512:SF9">
    <property type="entry name" value="PEPTIDYLPROLYL ISOMERASE"/>
    <property type="match status" value="1"/>
</dbReference>
<organism evidence="11 12">
    <name type="scientific">Necator americanus</name>
    <name type="common">Human hookworm</name>
    <dbReference type="NCBI Taxonomy" id="51031"/>
    <lineage>
        <taxon>Eukaryota</taxon>
        <taxon>Metazoa</taxon>
        <taxon>Ecdysozoa</taxon>
        <taxon>Nematoda</taxon>
        <taxon>Chromadorea</taxon>
        <taxon>Rhabditida</taxon>
        <taxon>Rhabditina</taxon>
        <taxon>Rhabditomorpha</taxon>
        <taxon>Strongyloidea</taxon>
        <taxon>Ancylostomatidae</taxon>
        <taxon>Bunostominae</taxon>
        <taxon>Necator</taxon>
    </lineage>
</organism>
<dbReference type="SMART" id="SM00028">
    <property type="entry name" value="TPR"/>
    <property type="match status" value="2"/>
</dbReference>
<comment type="caution">
    <text evidence="11">The sequence shown here is derived from an EMBL/GenBank/DDBJ whole genome shotgun (WGS) entry which is preliminary data.</text>
</comment>
<evidence type="ECO:0000256" key="6">
    <source>
        <dbReference type="ARBA" id="ARBA00023235"/>
    </source>
</evidence>
<dbReference type="InterPro" id="IPR001179">
    <property type="entry name" value="PPIase_FKBP_dom"/>
</dbReference>
<feature type="domain" description="PPIase FKBP-type" evidence="10">
    <location>
        <begin position="355"/>
        <end position="443"/>
    </location>
</feature>
<dbReference type="InterPro" id="IPR004875">
    <property type="entry name" value="DDE_SF_endonuclease_dom"/>
</dbReference>
<dbReference type="PROSITE" id="PS50059">
    <property type="entry name" value="FKBP_PPIASE"/>
    <property type="match status" value="2"/>
</dbReference>
<dbReference type="Pfam" id="PF14559">
    <property type="entry name" value="TPR_19"/>
    <property type="match status" value="1"/>
</dbReference>
<evidence type="ECO:0000256" key="5">
    <source>
        <dbReference type="ARBA" id="ARBA00023110"/>
    </source>
</evidence>
<keyword evidence="12" id="KW-1185">Reference proteome</keyword>
<dbReference type="SUPFAM" id="SSF48452">
    <property type="entry name" value="TPR-like"/>
    <property type="match status" value="1"/>
</dbReference>
<sequence>MICMLMILRDKKELVESRNKSARANSIAMLVEEPFDITPKKDGGVLKIIKKEGTGTAKPTAGTTVKHLRIGASCLWRKKKLSVRRRTSVGQPLPSDHLQKCSDFRKFVAAEALNVSPFNLGNIDEVPVPFDIIYERTVDVKGRENIKIDSTGHEKSNFTVVLGVTAAGEKLKPMLIFKKKLVPKGQFPPDVIVKTNEKGWMNQELMKEWIVEVWNKRENHNSDPDRSLLIFDSARCHVTDEVKQFCQQYSKIAVIPGGLTKILQPLDVGINKPFKDHLKAGWEKWMRDEAKATYTRSGIRRRMSYEEVAFLVSESFQSISSDIIQHSFEKALCDLENLKNDFSMMNINDDDEVEIGKSLVHYVGTLESGEKFDSSRDRSSEFSFILGRDQVIKGWDLGVATMKRGEIADFKIRSDYGYGESGSMPKIPPNATLNFEVELIDWQAEDISPNRDGTITRNVIVEGEKLANPNDTSPVEVHAVGTYEGRVFYDKDVNFILGEGSEVGLPEGVDRALRRFCRGEKSLIRLSGTKFTYGPNPPPEYNLPPNATIEFTIFLKSFEKARDDLMLAAYLNLSLTASKMGENLDCIKYCDKALEQSPNNVKALYRKAGARMAMSDLEEAKEIYEKILEIDPENKAAAQQILVVRQLMREQNERDKKRYRNLFSKISDDSEKEKPNPFEEKKEAAEPLPMKS</sequence>
<dbReference type="InterPro" id="IPR050754">
    <property type="entry name" value="FKBP4/5/8-like"/>
</dbReference>
<evidence type="ECO:0000313" key="11">
    <source>
        <dbReference type="EMBL" id="KAK6755488.1"/>
    </source>
</evidence>
<proteinExistence type="predicted"/>
<evidence type="ECO:0000256" key="4">
    <source>
        <dbReference type="ARBA" id="ARBA00022803"/>
    </source>
</evidence>
<keyword evidence="6 7" id="KW-0413">Isomerase</keyword>
<evidence type="ECO:0000256" key="9">
    <source>
        <dbReference type="SAM" id="MobiDB-lite"/>
    </source>
</evidence>
<name>A0ABR1DYK7_NECAM</name>
<accession>A0ABR1DYK7</accession>
<dbReference type="InterPro" id="IPR046357">
    <property type="entry name" value="PPIase_dom_sf"/>
</dbReference>
<dbReference type="InterPro" id="IPR019734">
    <property type="entry name" value="TPR_rpt"/>
</dbReference>
<feature type="compositionally biased region" description="Basic and acidic residues" evidence="9">
    <location>
        <begin position="666"/>
        <end position="685"/>
    </location>
</feature>
<comment type="catalytic activity">
    <reaction evidence="1 7">
        <text>[protein]-peptidylproline (omega=180) = [protein]-peptidylproline (omega=0)</text>
        <dbReference type="Rhea" id="RHEA:16237"/>
        <dbReference type="Rhea" id="RHEA-COMP:10747"/>
        <dbReference type="Rhea" id="RHEA-COMP:10748"/>
        <dbReference type="ChEBI" id="CHEBI:83833"/>
        <dbReference type="ChEBI" id="CHEBI:83834"/>
        <dbReference type="EC" id="5.2.1.8"/>
    </reaction>
</comment>
<dbReference type="PANTHER" id="PTHR46512">
    <property type="entry name" value="PEPTIDYLPROLYL ISOMERASE"/>
    <property type="match status" value="1"/>
</dbReference>
<feature type="repeat" description="TPR" evidence="8">
    <location>
        <begin position="601"/>
        <end position="634"/>
    </location>
</feature>
<evidence type="ECO:0000259" key="10">
    <source>
        <dbReference type="PROSITE" id="PS50059"/>
    </source>
</evidence>
<dbReference type="EMBL" id="JAVFWL010000005">
    <property type="protein sequence ID" value="KAK6755488.1"/>
    <property type="molecule type" value="Genomic_DNA"/>
</dbReference>
<keyword evidence="5 7" id="KW-0697">Rotamase</keyword>
<dbReference type="Gene3D" id="1.25.40.10">
    <property type="entry name" value="Tetratricopeptide repeat domain"/>
    <property type="match status" value="1"/>
</dbReference>
<evidence type="ECO:0000313" key="12">
    <source>
        <dbReference type="Proteomes" id="UP001303046"/>
    </source>
</evidence>
<evidence type="ECO:0000256" key="7">
    <source>
        <dbReference type="PROSITE-ProRule" id="PRU00277"/>
    </source>
</evidence>
<feature type="domain" description="PPIase FKBP-type" evidence="10">
    <location>
        <begin position="472"/>
        <end position="559"/>
    </location>
</feature>
<evidence type="ECO:0000256" key="2">
    <source>
        <dbReference type="ARBA" id="ARBA00013194"/>
    </source>
</evidence>
<evidence type="ECO:0000256" key="3">
    <source>
        <dbReference type="ARBA" id="ARBA00022737"/>
    </source>
</evidence>
<dbReference type="Pfam" id="PF03184">
    <property type="entry name" value="DDE_1"/>
    <property type="match status" value="1"/>
</dbReference>
<reference evidence="11 12" key="1">
    <citation type="submission" date="2023-08" db="EMBL/GenBank/DDBJ databases">
        <title>A Necator americanus chromosomal reference genome.</title>
        <authorList>
            <person name="Ilik V."/>
            <person name="Petrzelkova K.J."/>
            <person name="Pardy F."/>
            <person name="Fuh T."/>
            <person name="Niatou-Singa F.S."/>
            <person name="Gouil Q."/>
            <person name="Baker L."/>
            <person name="Ritchie M.E."/>
            <person name="Jex A.R."/>
            <person name="Gazzola D."/>
            <person name="Li H."/>
            <person name="Toshio Fujiwara R."/>
            <person name="Zhan B."/>
            <person name="Aroian R.V."/>
            <person name="Pafco B."/>
            <person name="Schwarz E.M."/>
        </authorList>
    </citation>
    <scope>NUCLEOTIDE SEQUENCE [LARGE SCALE GENOMIC DNA]</scope>
    <source>
        <strain evidence="11 12">Aroian</strain>
        <tissue evidence="11">Whole animal</tissue>
    </source>
</reference>
<dbReference type="InterPro" id="IPR011990">
    <property type="entry name" value="TPR-like_helical_dom_sf"/>
</dbReference>
<feature type="region of interest" description="Disordered" evidence="9">
    <location>
        <begin position="658"/>
        <end position="692"/>
    </location>
</feature>
<evidence type="ECO:0000256" key="8">
    <source>
        <dbReference type="PROSITE-ProRule" id="PRU00339"/>
    </source>
</evidence>
<dbReference type="EC" id="5.2.1.8" evidence="2 7"/>
<dbReference type="SUPFAM" id="SSF54534">
    <property type="entry name" value="FKBP-like"/>
    <property type="match status" value="2"/>
</dbReference>
<keyword evidence="3" id="KW-0677">Repeat</keyword>
<dbReference type="Gene3D" id="3.10.50.40">
    <property type="match status" value="2"/>
</dbReference>
<dbReference type="Proteomes" id="UP001303046">
    <property type="component" value="Unassembled WGS sequence"/>
</dbReference>
<protein>
    <recommendedName>
        <fullName evidence="2 7">peptidylprolyl isomerase</fullName>
        <ecNumber evidence="2 7">5.2.1.8</ecNumber>
    </recommendedName>
</protein>
<dbReference type="Pfam" id="PF00254">
    <property type="entry name" value="FKBP_C"/>
    <property type="match status" value="2"/>
</dbReference>
<evidence type="ECO:0000256" key="1">
    <source>
        <dbReference type="ARBA" id="ARBA00000971"/>
    </source>
</evidence>
<dbReference type="PROSITE" id="PS50005">
    <property type="entry name" value="TPR"/>
    <property type="match status" value="1"/>
</dbReference>
<gene>
    <name evidence="11" type="primary">Necator_chrV.g18870</name>
    <name evidence="11" type="ORF">RB195_014079</name>
</gene>
<keyword evidence="4 8" id="KW-0802">TPR repeat</keyword>